<name>A0A378QTJ2_9GAMM</name>
<organism evidence="1 2">
    <name type="scientific">Moraxella equi</name>
    <dbReference type="NCBI Taxonomy" id="60442"/>
    <lineage>
        <taxon>Bacteria</taxon>
        <taxon>Pseudomonadati</taxon>
        <taxon>Pseudomonadota</taxon>
        <taxon>Gammaproteobacteria</taxon>
        <taxon>Moraxellales</taxon>
        <taxon>Moraxellaceae</taxon>
        <taxon>Moraxella</taxon>
    </lineage>
</organism>
<evidence type="ECO:0000313" key="1">
    <source>
        <dbReference type="EMBL" id="STZ02713.1"/>
    </source>
</evidence>
<accession>A0A378QTJ2</accession>
<dbReference type="RefSeq" id="WP_115236862.1">
    <property type="nucleotide sequence ID" value="NZ_UGQF01000001.1"/>
</dbReference>
<dbReference type="PROSITE" id="PS51257">
    <property type="entry name" value="PROKAR_LIPOPROTEIN"/>
    <property type="match status" value="1"/>
</dbReference>
<gene>
    <name evidence="1" type="ORF">NCTC11012_00940</name>
</gene>
<protein>
    <submittedName>
        <fullName evidence="1">Uncharacterized protein</fullName>
    </submittedName>
</protein>
<sequence length="78" mass="8701">MNNIKQLIIITSIITLTACQSTPPPKPTAPTPIMVDNTAHCLTIDDPICHHDWWTVFGDEVLNDYIKNPTLNLKSSQT</sequence>
<dbReference type="EMBL" id="UGQF01000001">
    <property type="protein sequence ID" value="STZ02713.1"/>
    <property type="molecule type" value="Genomic_DNA"/>
</dbReference>
<dbReference type="AlphaFoldDB" id="A0A378QTJ2"/>
<evidence type="ECO:0000313" key="2">
    <source>
        <dbReference type="Proteomes" id="UP000254618"/>
    </source>
</evidence>
<reference evidence="1 2" key="1">
    <citation type="submission" date="2018-06" db="EMBL/GenBank/DDBJ databases">
        <authorList>
            <consortium name="Pathogen Informatics"/>
            <person name="Doyle S."/>
        </authorList>
    </citation>
    <scope>NUCLEOTIDE SEQUENCE [LARGE SCALE GENOMIC DNA]</scope>
    <source>
        <strain evidence="1 2">NCTC11012</strain>
    </source>
</reference>
<proteinExistence type="predicted"/>
<dbReference type="Proteomes" id="UP000254618">
    <property type="component" value="Unassembled WGS sequence"/>
</dbReference>